<dbReference type="EMBL" id="DS232910">
    <property type="protein sequence ID" value="EDS26563.1"/>
    <property type="molecule type" value="Genomic_DNA"/>
</dbReference>
<reference evidence="3" key="2">
    <citation type="submission" date="2021-02" db="UniProtKB">
        <authorList>
            <consortium name="EnsemblMetazoa"/>
        </authorList>
    </citation>
    <scope>IDENTIFICATION</scope>
    <source>
        <strain evidence="3">JHB</strain>
    </source>
</reference>
<dbReference type="UniPathway" id="UPA00579">
    <property type="reaction ID" value="UER00640"/>
</dbReference>
<name>B0XF97_CULQU</name>
<dbReference type="KEGG" id="cqu:CpipJ_CPIJ017769"/>
<accession>B0XF97</accession>
<proteinExistence type="predicted"/>
<dbReference type="Proteomes" id="UP000002320">
    <property type="component" value="Unassembled WGS sequence"/>
</dbReference>
<sequence length="169" mass="18257">MVKSTVDHEPSEAFPLSTVQIKSACTTSTTSTASSSSPGTRRKSGVPPLPTVEPDAVYFASWSLRGSLLDPTDQQQSSTSTSSTMKPTNGTENGSSLKTPFLIGVAGGTGKSSRSARKRELTSAEKVRAEKGQFNFDHPDTFNEVLMLKTVQDVFQGKKVEINEYNYRT</sequence>
<dbReference type="GO" id="GO:0044211">
    <property type="term" value="P:CTP salvage"/>
    <property type="evidence" value="ECO:0007669"/>
    <property type="project" value="UniProtKB-UniPathway"/>
</dbReference>
<protein>
    <submittedName>
        <fullName evidence="2 3">Uridine cytidine kinase i</fullName>
    </submittedName>
</protein>
<dbReference type="Gene3D" id="3.40.50.300">
    <property type="entry name" value="P-loop containing nucleotide triphosphate hydrolases"/>
    <property type="match status" value="1"/>
</dbReference>
<evidence type="ECO:0000313" key="4">
    <source>
        <dbReference type="Proteomes" id="UP000002320"/>
    </source>
</evidence>
<dbReference type="HOGENOM" id="CLU_1580045_0_0_1"/>
<keyword evidence="2" id="KW-0808">Transferase</keyword>
<feature type="compositionally biased region" description="Polar residues" evidence="1">
    <location>
        <begin position="85"/>
        <end position="98"/>
    </location>
</feature>
<feature type="region of interest" description="Disordered" evidence="1">
    <location>
        <begin position="68"/>
        <end position="124"/>
    </location>
</feature>
<feature type="region of interest" description="Disordered" evidence="1">
    <location>
        <begin position="24"/>
        <end position="52"/>
    </location>
</feature>
<keyword evidence="2" id="KW-0418">Kinase</keyword>
<dbReference type="STRING" id="7176.B0XF97"/>
<reference evidence="2" key="1">
    <citation type="submission" date="2007-03" db="EMBL/GenBank/DDBJ databases">
        <title>Annotation of Culex pipiens quinquefasciatus.</title>
        <authorList>
            <consortium name="The Broad Institute Genome Sequencing Platform"/>
            <person name="Atkinson P.W."/>
            <person name="Hemingway J."/>
            <person name="Christensen B.M."/>
            <person name="Higgs S."/>
            <person name="Kodira C."/>
            <person name="Hannick L."/>
            <person name="Megy K."/>
            <person name="O'Leary S."/>
            <person name="Pearson M."/>
            <person name="Haas B.J."/>
            <person name="Mauceli E."/>
            <person name="Wortman J.R."/>
            <person name="Lee N.H."/>
            <person name="Guigo R."/>
            <person name="Stanke M."/>
            <person name="Alvarado L."/>
            <person name="Amedeo P."/>
            <person name="Antoine C.H."/>
            <person name="Arensburger P."/>
            <person name="Bidwell S.L."/>
            <person name="Crawford M."/>
            <person name="Camaro F."/>
            <person name="Devon K."/>
            <person name="Engels R."/>
            <person name="Hammond M."/>
            <person name="Howarth C."/>
            <person name="Koehrsen M."/>
            <person name="Lawson D."/>
            <person name="Montgomery P."/>
            <person name="Nene V."/>
            <person name="Nusbaum C."/>
            <person name="Puiu D."/>
            <person name="Romero-Severson J."/>
            <person name="Severson D.W."/>
            <person name="Shumway M."/>
            <person name="Sisk P."/>
            <person name="Stolte C."/>
            <person name="Zeng Q."/>
            <person name="Eisenstadt E."/>
            <person name="Fraser-Liggett C."/>
            <person name="Strausberg R."/>
            <person name="Galagan J."/>
            <person name="Birren B."/>
            <person name="Collins F.H."/>
        </authorList>
    </citation>
    <scope>NUCLEOTIDE SEQUENCE [LARGE SCALE GENOMIC DNA]</scope>
    <source>
        <strain evidence="2">JHB</strain>
    </source>
</reference>
<evidence type="ECO:0000313" key="3">
    <source>
        <dbReference type="EnsemblMetazoa" id="CPIJ017769-PA"/>
    </source>
</evidence>
<organism>
    <name type="scientific">Culex quinquefasciatus</name>
    <name type="common">Southern house mosquito</name>
    <name type="synonym">Culex pungens</name>
    <dbReference type="NCBI Taxonomy" id="7176"/>
    <lineage>
        <taxon>Eukaryota</taxon>
        <taxon>Metazoa</taxon>
        <taxon>Ecdysozoa</taxon>
        <taxon>Arthropoda</taxon>
        <taxon>Hexapoda</taxon>
        <taxon>Insecta</taxon>
        <taxon>Pterygota</taxon>
        <taxon>Neoptera</taxon>
        <taxon>Endopterygota</taxon>
        <taxon>Diptera</taxon>
        <taxon>Nematocera</taxon>
        <taxon>Culicoidea</taxon>
        <taxon>Culicidae</taxon>
        <taxon>Culicinae</taxon>
        <taxon>Culicini</taxon>
        <taxon>Culex</taxon>
        <taxon>Culex</taxon>
    </lineage>
</organism>
<dbReference type="InParanoid" id="B0XF97"/>
<dbReference type="OrthoDB" id="10257085at2759"/>
<feature type="compositionally biased region" description="Low complexity" evidence="1">
    <location>
        <begin position="24"/>
        <end position="37"/>
    </location>
</feature>
<dbReference type="AlphaFoldDB" id="B0XF97"/>
<dbReference type="EnsemblMetazoa" id="CPIJ017769-RA">
    <property type="protein sequence ID" value="CPIJ017769-PA"/>
    <property type="gene ID" value="CPIJ017769"/>
</dbReference>
<evidence type="ECO:0000313" key="2">
    <source>
        <dbReference type="EMBL" id="EDS26563.1"/>
    </source>
</evidence>
<dbReference type="VEuPathDB" id="VectorBase:CPIJ017769"/>
<dbReference type="InterPro" id="IPR027417">
    <property type="entry name" value="P-loop_NTPase"/>
</dbReference>
<dbReference type="VEuPathDB" id="VectorBase:CQUJHB006875"/>
<dbReference type="GO" id="GO:0016301">
    <property type="term" value="F:kinase activity"/>
    <property type="evidence" value="ECO:0007669"/>
    <property type="project" value="UniProtKB-KW"/>
</dbReference>
<keyword evidence="4" id="KW-1185">Reference proteome</keyword>
<feature type="compositionally biased region" description="Low complexity" evidence="1">
    <location>
        <begin position="74"/>
        <end position="84"/>
    </location>
</feature>
<gene>
    <name evidence="3" type="primary">6051978</name>
    <name evidence="2" type="ORF">CpipJ_CPIJ017769</name>
</gene>
<dbReference type="eggNOG" id="KOG4203">
    <property type="taxonomic scope" value="Eukaryota"/>
</dbReference>
<evidence type="ECO:0000256" key="1">
    <source>
        <dbReference type="SAM" id="MobiDB-lite"/>
    </source>
</evidence>